<evidence type="ECO:0000256" key="6">
    <source>
        <dbReference type="ARBA" id="ARBA00048679"/>
    </source>
</evidence>
<name>A0AAU9M9V8_9ASTR</name>
<feature type="chain" id="PRO_5043807060" description="non-specific serine/threonine protein kinase" evidence="7">
    <location>
        <begin position="20"/>
        <end position="268"/>
    </location>
</feature>
<dbReference type="GO" id="GO:0016020">
    <property type="term" value="C:membrane"/>
    <property type="evidence" value="ECO:0007669"/>
    <property type="project" value="UniProtKB-SubCell"/>
</dbReference>
<feature type="signal peptide" evidence="7">
    <location>
        <begin position="1"/>
        <end position="19"/>
    </location>
</feature>
<dbReference type="InterPro" id="IPR032872">
    <property type="entry name" value="WAK_assoc_C"/>
</dbReference>
<evidence type="ECO:0000256" key="3">
    <source>
        <dbReference type="ARBA" id="ARBA00022729"/>
    </source>
</evidence>
<feature type="domain" description="Wall-associated receptor kinase C-terminal" evidence="9">
    <location>
        <begin position="164"/>
        <end position="224"/>
    </location>
</feature>
<comment type="caution">
    <text evidence="10">The sequence shown here is derived from an EMBL/GenBank/DDBJ whole genome shotgun (WGS) entry which is preliminary data.</text>
</comment>
<dbReference type="GO" id="GO:0004674">
    <property type="term" value="F:protein serine/threonine kinase activity"/>
    <property type="evidence" value="ECO:0007669"/>
    <property type="project" value="UniProtKB-EC"/>
</dbReference>
<evidence type="ECO:0000256" key="2">
    <source>
        <dbReference type="ARBA" id="ARBA00012513"/>
    </source>
</evidence>
<dbReference type="PANTHER" id="PTHR33138:SF87">
    <property type="entry name" value="WALL-ASSOCIATED RECEPTOR KINASE, GALACTURONAN-BINDING DOMAIN-CONTAINING PROTEIN"/>
    <property type="match status" value="1"/>
</dbReference>
<evidence type="ECO:0000313" key="11">
    <source>
        <dbReference type="Proteomes" id="UP001157418"/>
    </source>
</evidence>
<dbReference type="Pfam" id="PF13947">
    <property type="entry name" value="GUB_WAK_bind"/>
    <property type="match status" value="1"/>
</dbReference>
<dbReference type="EMBL" id="CAKMRJ010001112">
    <property type="protein sequence ID" value="CAH1421398.1"/>
    <property type="molecule type" value="Genomic_DNA"/>
</dbReference>
<comment type="subcellular location">
    <subcellularLocation>
        <location evidence="1">Membrane</location>
        <topology evidence="1">Single-pass membrane protein</topology>
    </subcellularLocation>
</comment>
<dbReference type="AlphaFoldDB" id="A0AAU9M9V8"/>
<dbReference type="Pfam" id="PF14380">
    <property type="entry name" value="WAK_assoc"/>
    <property type="match status" value="1"/>
</dbReference>
<evidence type="ECO:0000256" key="7">
    <source>
        <dbReference type="SAM" id="SignalP"/>
    </source>
</evidence>
<dbReference type="InterPro" id="IPR025287">
    <property type="entry name" value="WAK_GUB"/>
</dbReference>
<dbReference type="PANTHER" id="PTHR33138">
    <property type="entry name" value="OS01G0690200 PROTEIN"/>
    <property type="match status" value="1"/>
</dbReference>
<accession>A0AAU9M9V8</accession>
<comment type="catalytic activity">
    <reaction evidence="6">
        <text>L-seryl-[protein] + ATP = O-phospho-L-seryl-[protein] + ADP + H(+)</text>
        <dbReference type="Rhea" id="RHEA:17989"/>
        <dbReference type="Rhea" id="RHEA-COMP:9863"/>
        <dbReference type="Rhea" id="RHEA-COMP:11604"/>
        <dbReference type="ChEBI" id="CHEBI:15378"/>
        <dbReference type="ChEBI" id="CHEBI:29999"/>
        <dbReference type="ChEBI" id="CHEBI:30616"/>
        <dbReference type="ChEBI" id="CHEBI:83421"/>
        <dbReference type="ChEBI" id="CHEBI:456216"/>
        <dbReference type="EC" id="2.7.11.1"/>
    </reaction>
</comment>
<evidence type="ECO:0000256" key="5">
    <source>
        <dbReference type="ARBA" id="ARBA00047899"/>
    </source>
</evidence>
<dbReference type="EC" id="2.7.11.1" evidence="2"/>
<protein>
    <recommendedName>
        <fullName evidence="2">non-specific serine/threonine protein kinase</fullName>
        <ecNumber evidence="2">2.7.11.1</ecNumber>
    </recommendedName>
</protein>
<proteinExistence type="predicted"/>
<comment type="catalytic activity">
    <reaction evidence="5">
        <text>L-threonyl-[protein] + ATP = O-phospho-L-threonyl-[protein] + ADP + H(+)</text>
        <dbReference type="Rhea" id="RHEA:46608"/>
        <dbReference type="Rhea" id="RHEA-COMP:11060"/>
        <dbReference type="Rhea" id="RHEA-COMP:11605"/>
        <dbReference type="ChEBI" id="CHEBI:15378"/>
        <dbReference type="ChEBI" id="CHEBI:30013"/>
        <dbReference type="ChEBI" id="CHEBI:30616"/>
        <dbReference type="ChEBI" id="CHEBI:61977"/>
        <dbReference type="ChEBI" id="CHEBI:456216"/>
        <dbReference type="EC" id="2.7.11.1"/>
    </reaction>
</comment>
<keyword evidence="11" id="KW-1185">Reference proteome</keyword>
<reference evidence="10 11" key="1">
    <citation type="submission" date="2022-01" db="EMBL/GenBank/DDBJ databases">
        <authorList>
            <person name="Xiong W."/>
            <person name="Schranz E."/>
        </authorList>
    </citation>
    <scope>NUCLEOTIDE SEQUENCE [LARGE SCALE GENOMIC DNA]</scope>
</reference>
<evidence type="ECO:0000256" key="4">
    <source>
        <dbReference type="ARBA" id="ARBA00023180"/>
    </source>
</evidence>
<sequence length="268" mass="29373">MIPEHFILVFLTFIVLGECSTNTDGFSGTCNDSFSCGNISGFRFPFRKEKDPTYCGYPGFEVNCNEHNPPTINIKNMTYQVKSIDPTVQIMKIVREDMIESICPQDQVNTTMDYNLFNYNSGYMNMSFLFGCPDSWNGMGGRLDLCGNNRGKPVFLIPGVHGPGDCESSVVVPVPVEFVDPNTSGRVVGNGFEVRWKVDDEVCIGCRQSSGQCVYDNDTRLTACRVGTSPSADAKGQMDAKGVLDAKVESIAKRIVATGCDRSQSIAV</sequence>
<gene>
    <name evidence="10" type="ORF">LVIROSA_LOCUS8804</name>
</gene>
<evidence type="ECO:0000256" key="1">
    <source>
        <dbReference type="ARBA" id="ARBA00004167"/>
    </source>
</evidence>
<evidence type="ECO:0000259" key="9">
    <source>
        <dbReference type="Pfam" id="PF14380"/>
    </source>
</evidence>
<keyword evidence="4" id="KW-0325">Glycoprotein</keyword>
<dbReference type="Proteomes" id="UP001157418">
    <property type="component" value="Unassembled WGS sequence"/>
</dbReference>
<evidence type="ECO:0000313" key="10">
    <source>
        <dbReference type="EMBL" id="CAH1421398.1"/>
    </source>
</evidence>
<keyword evidence="3 7" id="KW-0732">Signal</keyword>
<dbReference type="GO" id="GO:0030247">
    <property type="term" value="F:polysaccharide binding"/>
    <property type="evidence" value="ECO:0007669"/>
    <property type="project" value="InterPro"/>
</dbReference>
<organism evidence="10 11">
    <name type="scientific">Lactuca virosa</name>
    <dbReference type="NCBI Taxonomy" id="75947"/>
    <lineage>
        <taxon>Eukaryota</taxon>
        <taxon>Viridiplantae</taxon>
        <taxon>Streptophyta</taxon>
        <taxon>Embryophyta</taxon>
        <taxon>Tracheophyta</taxon>
        <taxon>Spermatophyta</taxon>
        <taxon>Magnoliopsida</taxon>
        <taxon>eudicotyledons</taxon>
        <taxon>Gunneridae</taxon>
        <taxon>Pentapetalae</taxon>
        <taxon>asterids</taxon>
        <taxon>campanulids</taxon>
        <taxon>Asterales</taxon>
        <taxon>Asteraceae</taxon>
        <taxon>Cichorioideae</taxon>
        <taxon>Cichorieae</taxon>
        <taxon>Lactucinae</taxon>
        <taxon>Lactuca</taxon>
    </lineage>
</organism>
<evidence type="ECO:0000259" key="8">
    <source>
        <dbReference type="Pfam" id="PF13947"/>
    </source>
</evidence>
<feature type="domain" description="Wall-associated receptor kinase galacturonan-binding" evidence="8">
    <location>
        <begin position="30"/>
        <end position="95"/>
    </location>
</feature>